<reference evidence="2 3" key="1">
    <citation type="submission" date="2023-03" db="EMBL/GenBank/DDBJ databases">
        <title>Genome insight into feeding habits of ladybird beetles.</title>
        <authorList>
            <person name="Li H.-S."/>
            <person name="Huang Y.-H."/>
            <person name="Pang H."/>
        </authorList>
    </citation>
    <scope>NUCLEOTIDE SEQUENCE [LARGE SCALE GENOMIC DNA]</scope>
    <source>
        <strain evidence="2">SYSU_2023b</strain>
        <tissue evidence="2">Whole body</tissue>
    </source>
</reference>
<dbReference type="Proteomes" id="UP001431783">
    <property type="component" value="Unassembled WGS sequence"/>
</dbReference>
<feature type="chain" id="PRO_5043799960" evidence="1">
    <location>
        <begin position="21"/>
        <end position="142"/>
    </location>
</feature>
<keyword evidence="1" id="KW-0732">Signal</keyword>
<name>A0AAW1TS29_9CUCU</name>
<dbReference type="AlphaFoldDB" id="A0AAW1TS29"/>
<comment type="caution">
    <text evidence="2">The sequence shown here is derived from an EMBL/GenBank/DDBJ whole genome shotgun (WGS) entry which is preliminary data.</text>
</comment>
<evidence type="ECO:0000313" key="3">
    <source>
        <dbReference type="Proteomes" id="UP001431783"/>
    </source>
</evidence>
<proteinExistence type="predicted"/>
<accession>A0AAW1TS29</accession>
<feature type="signal peptide" evidence="1">
    <location>
        <begin position="1"/>
        <end position="20"/>
    </location>
</feature>
<evidence type="ECO:0000256" key="1">
    <source>
        <dbReference type="SAM" id="SignalP"/>
    </source>
</evidence>
<dbReference type="EMBL" id="JARQZJ010000016">
    <property type="protein sequence ID" value="KAK9873145.1"/>
    <property type="molecule type" value="Genomic_DNA"/>
</dbReference>
<gene>
    <name evidence="2" type="ORF">WA026_021378</name>
</gene>
<organism evidence="2 3">
    <name type="scientific">Henosepilachna vigintioctopunctata</name>
    <dbReference type="NCBI Taxonomy" id="420089"/>
    <lineage>
        <taxon>Eukaryota</taxon>
        <taxon>Metazoa</taxon>
        <taxon>Ecdysozoa</taxon>
        <taxon>Arthropoda</taxon>
        <taxon>Hexapoda</taxon>
        <taxon>Insecta</taxon>
        <taxon>Pterygota</taxon>
        <taxon>Neoptera</taxon>
        <taxon>Endopterygota</taxon>
        <taxon>Coleoptera</taxon>
        <taxon>Polyphaga</taxon>
        <taxon>Cucujiformia</taxon>
        <taxon>Coccinelloidea</taxon>
        <taxon>Coccinellidae</taxon>
        <taxon>Epilachninae</taxon>
        <taxon>Epilachnini</taxon>
        <taxon>Henosepilachna</taxon>
    </lineage>
</organism>
<protein>
    <submittedName>
        <fullName evidence="2">Uncharacterized protein</fullName>
    </submittedName>
</protein>
<sequence>MSFRVYPLVLILAATRIVHCQNRFCYTCTGVGLDPCALFTDQHWEYCRPGAVGCGMAAGALPDKKGAITVERICLYENPVQYCKRIKAMVHSESETDYYCWTCQSNGCNNRNLSSIINRLEPGPVTVNANPIIPTKNPCRKK</sequence>
<evidence type="ECO:0000313" key="2">
    <source>
        <dbReference type="EMBL" id="KAK9873145.1"/>
    </source>
</evidence>
<keyword evidence="3" id="KW-1185">Reference proteome</keyword>